<evidence type="ECO:0000313" key="1">
    <source>
        <dbReference type="EMBL" id="NDV87986.1"/>
    </source>
</evidence>
<organism evidence="1 2">
    <name type="scientific">Aurantimonas aggregata</name>
    <dbReference type="NCBI Taxonomy" id="2047720"/>
    <lineage>
        <taxon>Bacteria</taxon>
        <taxon>Pseudomonadati</taxon>
        <taxon>Pseudomonadota</taxon>
        <taxon>Alphaproteobacteria</taxon>
        <taxon>Hyphomicrobiales</taxon>
        <taxon>Aurantimonadaceae</taxon>
        <taxon>Aurantimonas</taxon>
    </lineage>
</organism>
<protein>
    <recommendedName>
        <fullName evidence="3">Phage tail protein</fullName>
    </recommendedName>
</protein>
<name>A0A6L9MK40_9HYPH</name>
<comment type="caution">
    <text evidence="1">The sequence shown here is derived from an EMBL/GenBank/DDBJ whole genome shotgun (WGS) entry which is preliminary data.</text>
</comment>
<dbReference type="AlphaFoldDB" id="A0A6L9MK40"/>
<gene>
    <name evidence="1" type="ORF">GTW51_14875</name>
</gene>
<reference evidence="1 2" key="1">
    <citation type="submission" date="2020-01" db="EMBL/GenBank/DDBJ databases">
        <title>Genomes of bacteria type strains.</title>
        <authorList>
            <person name="Chen J."/>
            <person name="Zhu S."/>
            <person name="Chen J."/>
        </authorList>
    </citation>
    <scope>NUCLEOTIDE SEQUENCE [LARGE SCALE GENOMIC DNA]</scope>
    <source>
        <strain evidence="1 2">KCTC 52919</strain>
    </source>
</reference>
<proteinExistence type="predicted"/>
<sequence length="191" mass="20761">MVIRWTDATGLRRLGEAMRGLSPKAFNVGASRALNHSGKIARTQVRRALTKQTGLKRDVIVRAVKASASSPSVLRYRMEGAGGDIALKYFAPREIRRGVSAAPFGKREVFAGTFLKGGRFPGRKAIGKFGGNVMKRLGSGRYPVEAQQSGVVIPAEMVRGQTADAFTSTIGQRLPSRLDREIRRMTKGVMS</sequence>
<evidence type="ECO:0008006" key="3">
    <source>
        <dbReference type="Google" id="ProtNLM"/>
    </source>
</evidence>
<accession>A0A6L9MK40</accession>
<evidence type="ECO:0000313" key="2">
    <source>
        <dbReference type="Proteomes" id="UP000476332"/>
    </source>
</evidence>
<dbReference type="Proteomes" id="UP000476332">
    <property type="component" value="Unassembled WGS sequence"/>
</dbReference>
<keyword evidence="2" id="KW-1185">Reference proteome</keyword>
<dbReference type="EMBL" id="JAAAMJ010000012">
    <property type="protein sequence ID" value="NDV87986.1"/>
    <property type="molecule type" value="Genomic_DNA"/>
</dbReference>